<dbReference type="FunFam" id="2.20.100.10:FF:000046">
    <property type="entry name" value="Cellular communication network factor 4"/>
    <property type="match status" value="1"/>
</dbReference>
<dbReference type="GO" id="GO:0002062">
    <property type="term" value="P:chondrocyte differentiation"/>
    <property type="evidence" value="ECO:0007669"/>
    <property type="project" value="TreeGrafter"/>
</dbReference>
<dbReference type="Pfam" id="PF00219">
    <property type="entry name" value="IGFBP"/>
    <property type="match status" value="1"/>
</dbReference>
<dbReference type="GO" id="GO:0007155">
    <property type="term" value="P:cell adhesion"/>
    <property type="evidence" value="ECO:0007669"/>
    <property type="project" value="TreeGrafter"/>
</dbReference>
<dbReference type="InterPro" id="IPR036383">
    <property type="entry name" value="TSP1_rpt_sf"/>
</dbReference>
<dbReference type="OrthoDB" id="365605at2759"/>
<dbReference type="Gene3D" id="2.20.100.10">
    <property type="entry name" value="Thrombospondin type-1 (TSP1) repeat"/>
    <property type="match status" value="1"/>
</dbReference>
<keyword evidence="11" id="KW-1015">Disulfide bond</keyword>
<comment type="similarity">
    <text evidence="4">Belongs to the CCN family.</text>
</comment>
<feature type="domain" description="IGFBP N-terminal" evidence="20">
    <location>
        <begin position="22"/>
        <end position="94"/>
    </location>
</feature>
<dbReference type="GO" id="GO:0051239">
    <property type="term" value="P:regulation of multicellular organismal process"/>
    <property type="evidence" value="ECO:0007669"/>
    <property type="project" value="UniProtKB-ARBA"/>
</dbReference>
<evidence type="ECO:0000256" key="9">
    <source>
        <dbReference type="ARBA" id="ARBA00022949"/>
    </source>
</evidence>
<dbReference type="GO" id="GO:0005178">
    <property type="term" value="F:integrin binding"/>
    <property type="evidence" value="ECO:0007669"/>
    <property type="project" value="TreeGrafter"/>
</dbReference>
<dbReference type="Proteomes" id="UP000288216">
    <property type="component" value="Unassembled WGS sequence"/>
</dbReference>
<dbReference type="InterPro" id="IPR000867">
    <property type="entry name" value="IGFBP-like"/>
</dbReference>
<evidence type="ECO:0000256" key="10">
    <source>
        <dbReference type="ARBA" id="ARBA00023030"/>
    </source>
</evidence>
<dbReference type="PROSITE" id="PS00222">
    <property type="entry name" value="IGFBP_N_1"/>
    <property type="match status" value="1"/>
</dbReference>
<protein>
    <recommendedName>
        <fullName evidence="13">CCN family member 3</fullName>
    </recommendedName>
    <alternativeName>
        <fullName evidence="14">Cellular communication network factor 3</fullName>
    </alternativeName>
    <alternativeName>
        <fullName evidence="15">Protein NOV homolog</fullName>
    </alternativeName>
</protein>
<dbReference type="PIRSF" id="PIRSF036495">
    <property type="entry name" value="IGFBP_rP_CNN"/>
    <property type="match status" value="1"/>
</dbReference>
<keyword evidence="9" id="KW-0965">Cell junction</keyword>
<evidence type="ECO:0000256" key="6">
    <source>
        <dbReference type="ARBA" id="ARBA00022525"/>
    </source>
</evidence>
<evidence type="ECO:0000256" key="14">
    <source>
        <dbReference type="ARBA" id="ARBA00042352"/>
    </source>
</evidence>
<keyword evidence="10" id="KW-0339">Growth factor</keyword>
<dbReference type="PROSITE" id="PS01185">
    <property type="entry name" value="CTCK_1"/>
    <property type="match status" value="1"/>
</dbReference>
<reference evidence="21 22" key="1">
    <citation type="journal article" date="2018" name="Nat. Ecol. Evol.">
        <title>Shark genomes provide insights into elasmobranch evolution and the origin of vertebrates.</title>
        <authorList>
            <person name="Hara Y"/>
            <person name="Yamaguchi K"/>
            <person name="Onimaru K"/>
            <person name="Kadota M"/>
            <person name="Koyanagi M"/>
            <person name="Keeley SD"/>
            <person name="Tatsumi K"/>
            <person name="Tanaka K"/>
            <person name="Motone F"/>
            <person name="Kageyama Y"/>
            <person name="Nozu R"/>
            <person name="Adachi N"/>
            <person name="Nishimura O"/>
            <person name="Nakagawa R"/>
            <person name="Tanegashima C"/>
            <person name="Kiyatake I"/>
            <person name="Matsumoto R"/>
            <person name="Murakumo K"/>
            <person name="Nishida K"/>
            <person name="Terakita A"/>
            <person name="Kuratani S"/>
            <person name="Sato K"/>
            <person name="Hyodo S Kuraku.S."/>
        </authorList>
    </citation>
    <scope>NUCLEOTIDE SEQUENCE [LARGE SCALE GENOMIC DNA]</scope>
</reference>
<dbReference type="PROSITE" id="PS01225">
    <property type="entry name" value="CTCK_2"/>
    <property type="match status" value="1"/>
</dbReference>
<dbReference type="GO" id="GO:0045597">
    <property type="term" value="P:positive regulation of cell differentiation"/>
    <property type="evidence" value="ECO:0007669"/>
    <property type="project" value="TreeGrafter"/>
</dbReference>
<evidence type="ECO:0000256" key="16">
    <source>
        <dbReference type="PROSITE-ProRule" id="PRU00039"/>
    </source>
</evidence>
<dbReference type="PROSITE" id="PS01208">
    <property type="entry name" value="VWFC_1"/>
    <property type="match status" value="1"/>
</dbReference>
<dbReference type="Pfam" id="PF00093">
    <property type="entry name" value="VWC"/>
    <property type="match status" value="1"/>
</dbReference>
<evidence type="ECO:0000259" key="19">
    <source>
        <dbReference type="PROSITE" id="PS50184"/>
    </source>
</evidence>
<dbReference type="PROSITE" id="PS50184">
    <property type="entry name" value="VWFC_2"/>
    <property type="match status" value="1"/>
</dbReference>
<dbReference type="GO" id="GO:0005737">
    <property type="term" value="C:cytoplasm"/>
    <property type="evidence" value="ECO:0007669"/>
    <property type="project" value="UniProtKB-SubCell"/>
</dbReference>
<evidence type="ECO:0000256" key="15">
    <source>
        <dbReference type="ARBA" id="ARBA00077787"/>
    </source>
</evidence>
<dbReference type="InterPro" id="IPR012395">
    <property type="entry name" value="IGFBP_CNN"/>
</dbReference>
<accession>A0A401P704</accession>
<dbReference type="PANTHER" id="PTHR11348">
    <property type="entry name" value="CONNECTIVE TISSUE GROWTH FACTOR-RELATED"/>
    <property type="match status" value="1"/>
</dbReference>
<keyword evidence="12" id="KW-0325">Glycoprotein</keyword>
<dbReference type="PANTHER" id="PTHR11348:SF8">
    <property type="entry name" value="CCN FAMILY MEMBER 3"/>
    <property type="match status" value="1"/>
</dbReference>
<dbReference type="PROSITE" id="PS50092">
    <property type="entry name" value="TSP1"/>
    <property type="match status" value="1"/>
</dbReference>
<evidence type="ECO:0000256" key="2">
    <source>
        <dbReference type="ARBA" id="ARBA00004610"/>
    </source>
</evidence>
<dbReference type="SUPFAM" id="SSF57184">
    <property type="entry name" value="Growth factor receptor domain"/>
    <property type="match status" value="1"/>
</dbReference>
<dbReference type="SUPFAM" id="SSF57603">
    <property type="entry name" value="FnI-like domain"/>
    <property type="match status" value="1"/>
</dbReference>
<dbReference type="InterPro" id="IPR050941">
    <property type="entry name" value="CCN"/>
</dbReference>
<dbReference type="PROSITE" id="PS51323">
    <property type="entry name" value="IGFBP_N_2"/>
    <property type="match status" value="1"/>
</dbReference>
<evidence type="ECO:0000256" key="12">
    <source>
        <dbReference type="ARBA" id="ARBA00023180"/>
    </source>
</evidence>
<dbReference type="InterPro" id="IPR043973">
    <property type="entry name" value="TSP1_CCN"/>
</dbReference>
<evidence type="ECO:0000313" key="21">
    <source>
        <dbReference type="EMBL" id="GCB68895.1"/>
    </source>
</evidence>
<evidence type="ECO:0000256" key="7">
    <source>
        <dbReference type="ARBA" id="ARBA00022729"/>
    </source>
</evidence>
<dbReference type="GO" id="GO:0005921">
    <property type="term" value="C:gap junction"/>
    <property type="evidence" value="ECO:0007669"/>
    <property type="project" value="UniProtKB-SubCell"/>
</dbReference>
<keyword evidence="22" id="KW-1185">Reference proteome</keyword>
<dbReference type="EMBL" id="BFAA01005933">
    <property type="protein sequence ID" value="GCB68895.1"/>
    <property type="molecule type" value="Genomic_DNA"/>
</dbReference>
<dbReference type="InterPro" id="IPR001007">
    <property type="entry name" value="VWF_dom"/>
</dbReference>
<dbReference type="SMART" id="SM00041">
    <property type="entry name" value="CT"/>
    <property type="match status" value="1"/>
</dbReference>
<dbReference type="OMA" id="KQTRICE"/>
<evidence type="ECO:0000256" key="13">
    <source>
        <dbReference type="ARBA" id="ARBA00039944"/>
    </source>
</evidence>
<dbReference type="SMART" id="SM00121">
    <property type="entry name" value="IB"/>
    <property type="match status" value="1"/>
</dbReference>
<evidence type="ECO:0000256" key="3">
    <source>
        <dbReference type="ARBA" id="ARBA00004613"/>
    </source>
</evidence>
<dbReference type="InterPro" id="IPR000884">
    <property type="entry name" value="TSP1_rpt"/>
</dbReference>
<feature type="chain" id="PRO_5019488487" description="CCN family member 3" evidence="17">
    <location>
        <begin position="24"/>
        <end position="339"/>
    </location>
</feature>
<feature type="signal peptide" evidence="17">
    <location>
        <begin position="1"/>
        <end position="23"/>
    </location>
</feature>
<dbReference type="InterPro" id="IPR006208">
    <property type="entry name" value="Glyco_hormone_CN"/>
</dbReference>
<dbReference type="SMART" id="SM00209">
    <property type="entry name" value="TSP1"/>
    <property type="match status" value="1"/>
</dbReference>
<evidence type="ECO:0000256" key="11">
    <source>
        <dbReference type="ARBA" id="ARBA00023157"/>
    </source>
</evidence>
<dbReference type="STRING" id="75743.A0A401P704"/>
<dbReference type="Pfam" id="PF00007">
    <property type="entry name" value="Cys_knot"/>
    <property type="match status" value="1"/>
</dbReference>
<keyword evidence="5" id="KW-0963">Cytoplasm</keyword>
<evidence type="ECO:0000256" key="4">
    <source>
        <dbReference type="ARBA" id="ARBA00008125"/>
    </source>
</evidence>
<dbReference type="AlphaFoldDB" id="A0A401P704"/>
<evidence type="ECO:0000313" key="22">
    <source>
        <dbReference type="Proteomes" id="UP000288216"/>
    </source>
</evidence>
<gene>
    <name evidence="21" type="ORF">scyTo_0012335</name>
</gene>
<evidence type="ECO:0000256" key="17">
    <source>
        <dbReference type="SAM" id="SignalP"/>
    </source>
</evidence>
<feature type="domain" description="VWFC" evidence="19">
    <location>
        <begin position="97"/>
        <end position="163"/>
    </location>
</feature>
<dbReference type="InterPro" id="IPR006207">
    <property type="entry name" value="Cys_knot_C"/>
</dbReference>
<keyword evidence="8" id="KW-0303">Gap junction</keyword>
<dbReference type="GO" id="GO:0008201">
    <property type="term" value="F:heparin binding"/>
    <property type="evidence" value="ECO:0007669"/>
    <property type="project" value="TreeGrafter"/>
</dbReference>
<evidence type="ECO:0000259" key="18">
    <source>
        <dbReference type="PROSITE" id="PS01225"/>
    </source>
</evidence>
<comment type="caution">
    <text evidence="21">The sequence shown here is derived from an EMBL/GenBank/DDBJ whole genome shotgun (WGS) entry which is preliminary data.</text>
</comment>
<evidence type="ECO:0000256" key="5">
    <source>
        <dbReference type="ARBA" id="ARBA00022490"/>
    </source>
</evidence>
<organism evidence="21 22">
    <name type="scientific">Scyliorhinus torazame</name>
    <name type="common">Cloudy catshark</name>
    <name type="synonym">Catulus torazame</name>
    <dbReference type="NCBI Taxonomy" id="75743"/>
    <lineage>
        <taxon>Eukaryota</taxon>
        <taxon>Metazoa</taxon>
        <taxon>Chordata</taxon>
        <taxon>Craniata</taxon>
        <taxon>Vertebrata</taxon>
        <taxon>Chondrichthyes</taxon>
        <taxon>Elasmobranchii</taxon>
        <taxon>Galeomorphii</taxon>
        <taxon>Galeoidea</taxon>
        <taxon>Carcharhiniformes</taxon>
        <taxon>Scyliorhinidae</taxon>
        <taxon>Scyliorhinus</taxon>
    </lineage>
</organism>
<proteinExistence type="inferred from homology"/>
<dbReference type="SUPFAM" id="SSF82895">
    <property type="entry name" value="TSP-1 type 1 repeat"/>
    <property type="match status" value="1"/>
</dbReference>
<comment type="caution">
    <text evidence="16">Lacks conserved residue(s) required for the propagation of feature annotation.</text>
</comment>
<dbReference type="GO" id="GO:0005615">
    <property type="term" value="C:extracellular space"/>
    <property type="evidence" value="ECO:0007669"/>
    <property type="project" value="TreeGrafter"/>
</dbReference>
<sequence length="339" mass="37310">MQHLTLTLLTLLLLLLTTERINAQQCPSLCKCPKDPPRCTTGIRLVLDGCGCCRVCAKQAGEVCTESDTCDSQQGLECDRSADSRQGLGVCIAHEGNICMYDGVVYRNGETFQPSCKYQCSCKDGLIGCVPRCNLDVLLPGPDCPFPKQVQMPGECCEQWVCQHKQEAPVGGLAMAAYRQEATYELDSLNPSLNCIQQTTQWSACSKTCGMGISTRVTNKNPQCDMVKQTRICEVRPCGNYKVMVKKGKKCARTPKATKPTRFEHNDCISVQSYKPKYCGVCNDGRCCTPHSTKTAQLDFKCPGGMIIKKQMMIITTCACHYNCPEDNTVLQTDQMSGP</sequence>
<dbReference type="Gene3D" id="2.10.70.10">
    <property type="entry name" value="Complement Module, domain 1"/>
    <property type="match status" value="1"/>
</dbReference>
<evidence type="ECO:0000259" key="20">
    <source>
        <dbReference type="PROSITE" id="PS51323"/>
    </source>
</evidence>
<feature type="domain" description="CTCK" evidence="18">
    <location>
        <begin position="251"/>
        <end position="325"/>
    </location>
</feature>
<dbReference type="InterPro" id="IPR017891">
    <property type="entry name" value="Insulin_GF-bd_Cys-rich_CS"/>
</dbReference>
<dbReference type="InterPro" id="IPR009030">
    <property type="entry name" value="Growth_fac_rcpt_cys_sf"/>
</dbReference>
<dbReference type="GO" id="GO:0031012">
    <property type="term" value="C:extracellular matrix"/>
    <property type="evidence" value="ECO:0007669"/>
    <property type="project" value="TreeGrafter"/>
</dbReference>
<evidence type="ECO:0000256" key="8">
    <source>
        <dbReference type="ARBA" id="ARBA00022868"/>
    </source>
</evidence>
<dbReference type="SMART" id="SM00214">
    <property type="entry name" value="VWC"/>
    <property type="match status" value="1"/>
</dbReference>
<dbReference type="Pfam" id="PF19035">
    <property type="entry name" value="TSP1_CCN"/>
    <property type="match status" value="1"/>
</dbReference>
<keyword evidence="7 17" id="KW-0732">Signal</keyword>
<comment type="subcellular location">
    <subcellularLocation>
        <location evidence="2">Cell junction</location>
        <location evidence="2">Gap junction</location>
    </subcellularLocation>
    <subcellularLocation>
        <location evidence="1">Cytoplasm</location>
    </subcellularLocation>
    <subcellularLocation>
        <location evidence="3">Secreted</location>
    </subcellularLocation>
</comment>
<dbReference type="GO" id="GO:0008083">
    <property type="term" value="F:growth factor activity"/>
    <property type="evidence" value="ECO:0007669"/>
    <property type="project" value="UniProtKB-KW"/>
</dbReference>
<keyword evidence="6" id="KW-0964">Secreted</keyword>
<name>A0A401P704_SCYTO</name>
<evidence type="ECO:0000256" key="1">
    <source>
        <dbReference type="ARBA" id="ARBA00004496"/>
    </source>
</evidence>